<gene>
    <name evidence="2" type="ORF">RI543_001317</name>
</gene>
<organism evidence="2 3">
    <name type="scientific">Arxiozyma heterogenica</name>
    <dbReference type="NCBI Taxonomy" id="278026"/>
    <lineage>
        <taxon>Eukaryota</taxon>
        <taxon>Fungi</taxon>
        <taxon>Dikarya</taxon>
        <taxon>Ascomycota</taxon>
        <taxon>Saccharomycotina</taxon>
        <taxon>Saccharomycetes</taxon>
        <taxon>Saccharomycetales</taxon>
        <taxon>Saccharomycetaceae</taxon>
        <taxon>Arxiozyma</taxon>
    </lineage>
</organism>
<reference evidence="3" key="1">
    <citation type="submission" date="2023-07" db="EMBL/GenBank/DDBJ databases">
        <title>A draft genome of Kazachstania heterogenica Y-27499.</title>
        <authorList>
            <person name="Donic C."/>
            <person name="Kralova J.S."/>
            <person name="Fidel L."/>
            <person name="Ben-Dor S."/>
            <person name="Jung S."/>
        </authorList>
    </citation>
    <scope>NUCLEOTIDE SEQUENCE [LARGE SCALE GENOMIC DNA]</scope>
    <source>
        <strain evidence="3">Y27499</strain>
    </source>
</reference>
<keyword evidence="1" id="KW-1133">Transmembrane helix</keyword>
<protein>
    <submittedName>
        <fullName evidence="2">Uncharacterized protein</fullName>
    </submittedName>
</protein>
<keyword evidence="3" id="KW-1185">Reference proteome</keyword>
<proteinExistence type="predicted"/>
<keyword evidence="1" id="KW-0472">Membrane</keyword>
<evidence type="ECO:0000313" key="3">
    <source>
        <dbReference type="Proteomes" id="UP001306508"/>
    </source>
</evidence>
<dbReference type="Proteomes" id="UP001306508">
    <property type="component" value="Unassembled WGS sequence"/>
</dbReference>
<dbReference type="AlphaFoldDB" id="A0AAN8A9B0"/>
<comment type="caution">
    <text evidence="2">The sequence shown here is derived from an EMBL/GenBank/DDBJ whole genome shotgun (WGS) entry which is preliminary data.</text>
</comment>
<feature type="transmembrane region" description="Helical" evidence="1">
    <location>
        <begin position="45"/>
        <end position="65"/>
    </location>
</feature>
<name>A0AAN8A9B0_9SACH</name>
<sequence>MSKEFFILLKAMIAVKVGVEKQQLVDHCANCSPNEEGCYGGLNCVITGVVTVLATAYAIGTYVQFATMFMKRDKDLSALPPFQYFDGSLELIFDEDDKLSKRDAGGFKYNYCFLHPEHHLTIQYDWNDILGAVDSHIGDMVAHYDINFGDVDMNDTVEEGWKVLMGTGKLVVESSTSFGSNFETCDRDTFDGLAR</sequence>
<keyword evidence="1" id="KW-0812">Transmembrane</keyword>
<evidence type="ECO:0000256" key="1">
    <source>
        <dbReference type="SAM" id="Phobius"/>
    </source>
</evidence>
<evidence type="ECO:0000313" key="2">
    <source>
        <dbReference type="EMBL" id="KAK5780930.1"/>
    </source>
</evidence>
<dbReference type="EMBL" id="JAWIZZ010000038">
    <property type="protein sequence ID" value="KAK5780930.1"/>
    <property type="molecule type" value="Genomic_DNA"/>
</dbReference>
<accession>A0AAN8A9B0</accession>